<dbReference type="SUPFAM" id="SSF102114">
    <property type="entry name" value="Radical SAM enzymes"/>
    <property type="match status" value="1"/>
</dbReference>
<dbReference type="EMBL" id="FQXS01000035">
    <property type="protein sequence ID" value="SHI10528.1"/>
    <property type="molecule type" value="Genomic_DNA"/>
</dbReference>
<reference evidence="7 8" key="1">
    <citation type="submission" date="2016-11" db="EMBL/GenBank/DDBJ databases">
        <authorList>
            <person name="Jaros S."/>
            <person name="Januszkiewicz K."/>
            <person name="Wedrychowicz H."/>
        </authorList>
    </citation>
    <scope>NUCLEOTIDE SEQUENCE [LARGE SCALE GENOMIC DNA]</scope>
    <source>
        <strain evidence="7 8">DSM 9705</strain>
    </source>
</reference>
<dbReference type="PROSITE" id="PS51332">
    <property type="entry name" value="B12_BINDING"/>
    <property type="match status" value="1"/>
</dbReference>
<keyword evidence="3" id="KW-0479">Metal-binding</keyword>
<dbReference type="Pfam" id="PF04055">
    <property type="entry name" value="Radical_SAM"/>
    <property type="match status" value="1"/>
</dbReference>
<dbReference type="InterPro" id="IPR051198">
    <property type="entry name" value="BchE-like"/>
</dbReference>
<gene>
    <name evidence="7" type="ORF">SAMN02745124_03953</name>
</gene>
<dbReference type="Proteomes" id="UP000184139">
    <property type="component" value="Unassembled WGS sequence"/>
</dbReference>
<dbReference type="InterPro" id="IPR006638">
    <property type="entry name" value="Elp3/MiaA/NifB-like_rSAM"/>
</dbReference>
<dbReference type="GO" id="GO:0005829">
    <property type="term" value="C:cytosol"/>
    <property type="evidence" value="ECO:0007669"/>
    <property type="project" value="TreeGrafter"/>
</dbReference>
<dbReference type="SFLD" id="SFLDS00029">
    <property type="entry name" value="Radical_SAM"/>
    <property type="match status" value="1"/>
</dbReference>
<dbReference type="InterPro" id="IPR023404">
    <property type="entry name" value="rSAM_horseshoe"/>
</dbReference>
<dbReference type="InterPro" id="IPR023984">
    <property type="entry name" value="rSAM_ocin_1"/>
</dbReference>
<dbReference type="STRING" id="1121409.SAMN02745124_03953"/>
<dbReference type="AlphaFoldDB" id="A0A1M5YF94"/>
<keyword evidence="4" id="KW-0408">Iron</keyword>
<evidence type="ECO:0000256" key="4">
    <source>
        <dbReference type="ARBA" id="ARBA00023004"/>
    </source>
</evidence>
<dbReference type="InterPro" id="IPR007197">
    <property type="entry name" value="rSAM"/>
</dbReference>
<dbReference type="RefSeq" id="WP_161949894.1">
    <property type="nucleotide sequence ID" value="NZ_FQXS01000035.1"/>
</dbReference>
<dbReference type="SFLD" id="SFLDF00324">
    <property type="entry name" value="bacteriocin_maturation"/>
    <property type="match status" value="1"/>
</dbReference>
<dbReference type="SFLD" id="SFLDG01082">
    <property type="entry name" value="B12-binding_domain_containing"/>
    <property type="match status" value="1"/>
</dbReference>
<dbReference type="Gene3D" id="3.40.50.280">
    <property type="entry name" value="Cobalamin-binding domain"/>
    <property type="match status" value="1"/>
</dbReference>
<organism evidence="7 8">
    <name type="scientific">Desulfofustis glycolicus DSM 9705</name>
    <dbReference type="NCBI Taxonomy" id="1121409"/>
    <lineage>
        <taxon>Bacteria</taxon>
        <taxon>Pseudomonadati</taxon>
        <taxon>Thermodesulfobacteriota</taxon>
        <taxon>Desulfobulbia</taxon>
        <taxon>Desulfobulbales</taxon>
        <taxon>Desulfocapsaceae</taxon>
        <taxon>Desulfofustis</taxon>
    </lineage>
</organism>
<dbReference type="OrthoDB" id="9801424at2"/>
<evidence type="ECO:0000256" key="1">
    <source>
        <dbReference type="ARBA" id="ARBA00001966"/>
    </source>
</evidence>
<evidence type="ECO:0000313" key="7">
    <source>
        <dbReference type="EMBL" id="SHI10528.1"/>
    </source>
</evidence>
<evidence type="ECO:0000256" key="3">
    <source>
        <dbReference type="ARBA" id="ARBA00022723"/>
    </source>
</evidence>
<feature type="domain" description="B12-binding" evidence="6">
    <location>
        <begin position="79"/>
        <end position="217"/>
    </location>
</feature>
<protein>
    <submittedName>
        <fullName evidence="7">Ribosomal peptide maturation radical SAM protein 1</fullName>
    </submittedName>
</protein>
<evidence type="ECO:0000256" key="2">
    <source>
        <dbReference type="ARBA" id="ARBA00022691"/>
    </source>
</evidence>
<dbReference type="NCBIfam" id="TIGR03975">
    <property type="entry name" value="rSAM_ocin_1"/>
    <property type="match status" value="1"/>
</dbReference>
<evidence type="ECO:0000313" key="8">
    <source>
        <dbReference type="Proteomes" id="UP000184139"/>
    </source>
</evidence>
<keyword evidence="8" id="KW-1185">Reference proteome</keyword>
<comment type="cofactor">
    <cofactor evidence="1">
        <name>[4Fe-4S] cluster</name>
        <dbReference type="ChEBI" id="CHEBI:49883"/>
    </cofactor>
</comment>
<dbReference type="GO" id="GO:0046872">
    <property type="term" value="F:metal ion binding"/>
    <property type="evidence" value="ECO:0007669"/>
    <property type="project" value="UniProtKB-KW"/>
</dbReference>
<proteinExistence type="predicted"/>
<sequence>MAENSLHRQTDQRDRSSFRVELVAVPWALFHRPSIQVASLRSYLLAKSDYRVDCHHLYLAIAKRIGIDCYTRIARSGWAGEALFAALLFPEQGDAAARLFHSQLRSDGRGPVPDFTSLVADIRSCCDAWEAGIDWQQVSLVGFSLCFNQLLASLHLAGRLKQKMIDLPIVFGGTSCAGAVGRSLVERFEQIDYLVDGEGEGPLLALCHYLDRGDGVLPDRIITAKGRGGGLSSPDITPLDDLPVPDYRPYFQEMQKTFADLPFLPALPVEFSRGCSWQRCTFCNLNLQWRGYRCKRAQRMIAEVQELSVANESLHFAFTDNVLPAREMDEFFRAMAVAPGDVTFFGELRAKTSLERLTLYRRGGLRTVQVGIESLSTSLLGRMGKGTTAMDNLAMMKNCASAGVVLMGNLITEFPATSPAEIAETLDNLDYAVPFAPLDTASFFLGYGAPMHRHPRDYGITAILTHPHYRTLFPEHYRGMMLVSGYRGDRLRQKKLWRPVRLKIAAWQEFHRQRRDREGQPLSYRDGASFLVISQEQPHQPSLLHRLRGVSRQLYLYCDQPQSLATLCSAFPRLSPAAIEKFVDQLCRKRLMFREADRVLALAVRAP</sequence>
<dbReference type="InterPro" id="IPR058240">
    <property type="entry name" value="rSAM_sf"/>
</dbReference>
<accession>A0A1M5YF94</accession>
<keyword evidence="5" id="KW-0411">Iron-sulfur</keyword>
<dbReference type="GO" id="GO:0031419">
    <property type="term" value="F:cobalamin binding"/>
    <property type="evidence" value="ECO:0007669"/>
    <property type="project" value="InterPro"/>
</dbReference>
<evidence type="ECO:0000259" key="6">
    <source>
        <dbReference type="PROSITE" id="PS51332"/>
    </source>
</evidence>
<name>A0A1M5YF94_9BACT</name>
<dbReference type="Gene3D" id="3.80.30.20">
    <property type="entry name" value="tm_1862 like domain"/>
    <property type="match status" value="1"/>
</dbReference>
<dbReference type="PANTHER" id="PTHR43409:SF7">
    <property type="entry name" value="BLL1977 PROTEIN"/>
    <property type="match status" value="1"/>
</dbReference>
<dbReference type="PANTHER" id="PTHR43409">
    <property type="entry name" value="ANAEROBIC MAGNESIUM-PROTOPORPHYRIN IX MONOMETHYL ESTER CYCLASE-RELATED"/>
    <property type="match status" value="1"/>
</dbReference>
<keyword evidence="2" id="KW-0949">S-adenosyl-L-methionine</keyword>
<dbReference type="GO" id="GO:0003824">
    <property type="term" value="F:catalytic activity"/>
    <property type="evidence" value="ECO:0007669"/>
    <property type="project" value="InterPro"/>
</dbReference>
<dbReference type="GO" id="GO:0051536">
    <property type="term" value="F:iron-sulfur cluster binding"/>
    <property type="evidence" value="ECO:0007669"/>
    <property type="project" value="UniProtKB-KW"/>
</dbReference>
<dbReference type="SMART" id="SM00729">
    <property type="entry name" value="Elp3"/>
    <property type="match status" value="1"/>
</dbReference>
<evidence type="ECO:0000256" key="5">
    <source>
        <dbReference type="ARBA" id="ARBA00023014"/>
    </source>
</evidence>
<dbReference type="InterPro" id="IPR006158">
    <property type="entry name" value="Cobalamin-bd"/>
</dbReference>